<keyword evidence="1" id="KW-0472">Membrane</keyword>
<feature type="domain" description="Acyl-CoA thioester hydrolase/bile acid-CoA amino acid N-acetyltransferase" evidence="2">
    <location>
        <begin position="230"/>
        <end position="349"/>
    </location>
</feature>
<dbReference type="Gene3D" id="2.60.40.2240">
    <property type="entry name" value="Acyl-CoA thioester hydrolase/BAAT N-terminal domain"/>
    <property type="match status" value="1"/>
</dbReference>
<dbReference type="GO" id="GO:0016787">
    <property type="term" value="F:hydrolase activity"/>
    <property type="evidence" value="ECO:0007669"/>
    <property type="project" value="UniProtKB-KW"/>
</dbReference>
<dbReference type="PANTHER" id="PTHR10824">
    <property type="entry name" value="ACYL-COENZYME A THIOESTERASE-RELATED"/>
    <property type="match status" value="1"/>
</dbReference>
<organism evidence="4 5">
    <name type="scientific">Pseudonocardia charpentierae</name>
    <dbReference type="NCBI Taxonomy" id="3075545"/>
    <lineage>
        <taxon>Bacteria</taxon>
        <taxon>Bacillati</taxon>
        <taxon>Actinomycetota</taxon>
        <taxon>Actinomycetes</taxon>
        <taxon>Pseudonocardiales</taxon>
        <taxon>Pseudonocardiaceae</taxon>
        <taxon>Pseudonocardia</taxon>
    </lineage>
</organism>
<evidence type="ECO:0000313" key="5">
    <source>
        <dbReference type="Proteomes" id="UP001183202"/>
    </source>
</evidence>
<evidence type="ECO:0000259" key="2">
    <source>
        <dbReference type="Pfam" id="PF04775"/>
    </source>
</evidence>
<feature type="transmembrane region" description="Helical" evidence="1">
    <location>
        <begin position="121"/>
        <end position="146"/>
    </location>
</feature>
<accession>A0ABU2N701</accession>
<evidence type="ECO:0000313" key="4">
    <source>
        <dbReference type="EMBL" id="MDT0349049.1"/>
    </source>
</evidence>
<dbReference type="Pfam" id="PF08840">
    <property type="entry name" value="BAAT_C"/>
    <property type="match status" value="1"/>
</dbReference>
<keyword evidence="5" id="KW-1185">Reference proteome</keyword>
<evidence type="ECO:0000259" key="3">
    <source>
        <dbReference type="Pfam" id="PF08840"/>
    </source>
</evidence>
<sequence length="655" mass="69372">MGFVLGFLPWVLYWALIGNVPFRLAAVLVFAVAVAVQVIERLRHRPWRSLEVGSLAVFALLALAAFVVDDGVLERWMQPLSNLGIFLVALGGLLVGRPFVREYAAASVDERTARTDGFGRITWNMTVLWTAVFAAMTVTSAVPPFVDGDATLRDSDDLLSILCYWVIPYVLLALAGLVSGLFPPWLEKRSALVEQREAEETPRPAAQRPAPPDLADRTLALDLPAASRHDEPFPVVVRGVPAGATVSVATSGDDLFGRAWRSDARLAAPASGVVDLAAVDPVTGDWLRASVDAPISAMRFAEPDVTPELFVPPAPWRVTVELSVDGGGTVRRTVERVAGVEGVRREHVEVDGRSGLLVVPPGDAPPGGWPAVACFGGSEGGFDSQVGNAELLAAHGFAGLAACWVTETEAATAIASVPLERFTGALHLLAGRPDVDAGRIAAMGVSRGAEGLLAVLTADPEAPCRGLVLISPSSTSWQAIGADGEIPDTPSWTHSGRPVPWRPVQSGELMGQLVRNAWRIGRDRAAHRPTLLRLRAAYAAGLAHGTAGTLAAERVDRPLLLLTGTDDAVWPGEPMAEAILGRRASDIGRDRHVRFAGAGHLVRLGAFPTDAQWTGGIALGGEREGQAVAQRAAITEVTRFLADVTALVPDRAVVR</sequence>
<dbReference type="PANTHER" id="PTHR10824:SF36">
    <property type="entry name" value="ACYL-COA THIOESTERASE 17-RELATED"/>
    <property type="match status" value="1"/>
</dbReference>
<dbReference type="SUPFAM" id="SSF53474">
    <property type="entry name" value="alpha/beta-Hydrolases"/>
    <property type="match status" value="1"/>
</dbReference>
<dbReference type="InterPro" id="IPR014940">
    <property type="entry name" value="BAAT_C"/>
</dbReference>
<comment type="caution">
    <text evidence="4">The sequence shown here is derived from an EMBL/GenBank/DDBJ whole genome shotgun (WGS) entry which is preliminary data.</text>
</comment>
<dbReference type="Gene3D" id="3.40.50.1820">
    <property type="entry name" value="alpha/beta hydrolase"/>
    <property type="match status" value="1"/>
</dbReference>
<feature type="domain" description="BAAT/Acyl-CoA thioester hydrolase C-terminal" evidence="3">
    <location>
        <begin position="417"/>
        <end position="642"/>
    </location>
</feature>
<dbReference type="Proteomes" id="UP001183202">
    <property type="component" value="Unassembled WGS sequence"/>
</dbReference>
<dbReference type="InterPro" id="IPR006862">
    <property type="entry name" value="Thio_Ohase/aa_AcTrfase"/>
</dbReference>
<dbReference type="InterPro" id="IPR042490">
    <property type="entry name" value="Thio_Ohase/BAAT_N"/>
</dbReference>
<protein>
    <submittedName>
        <fullName evidence="4">Acyl-CoA thioester hydrolase/BAAT C-terminal domain-containing protein</fullName>
    </submittedName>
</protein>
<name>A0ABU2N701_9PSEU</name>
<dbReference type="Pfam" id="PF04775">
    <property type="entry name" value="Bile_Hydr_Trans"/>
    <property type="match status" value="1"/>
</dbReference>
<feature type="transmembrane region" description="Helical" evidence="1">
    <location>
        <begin position="12"/>
        <end position="38"/>
    </location>
</feature>
<proteinExistence type="predicted"/>
<reference evidence="5" key="1">
    <citation type="submission" date="2023-07" db="EMBL/GenBank/DDBJ databases">
        <title>30 novel species of actinomycetes from the DSMZ collection.</title>
        <authorList>
            <person name="Nouioui I."/>
        </authorList>
    </citation>
    <scope>NUCLEOTIDE SEQUENCE [LARGE SCALE GENOMIC DNA]</scope>
    <source>
        <strain evidence="5">DSM 45834</strain>
    </source>
</reference>
<feature type="transmembrane region" description="Helical" evidence="1">
    <location>
        <begin position="80"/>
        <end position="100"/>
    </location>
</feature>
<keyword evidence="1" id="KW-0812">Transmembrane</keyword>
<feature type="transmembrane region" description="Helical" evidence="1">
    <location>
        <begin position="158"/>
        <end position="182"/>
    </location>
</feature>
<dbReference type="RefSeq" id="WP_311555021.1">
    <property type="nucleotide sequence ID" value="NZ_JAVREJ010000003.1"/>
</dbReference>
<keyword evidence="1" id="KW-1133">Transmembrane helix</keyword>
<keyword evidence="4" id="KW-0378">Hydrolase</keyword>
<gene>
    <name evidence="4" type="ORF">RM445_05865</name>
</gene>
<dbReference type="InterPro" id="IPR029058">
    <property type="entry name" value="AB_hydrolase_fold"/>
</dbReference>
<feature type="transmembrane region" description="Helical" evidence="1">
    <location>
        <begin position="50"/>
        <end position="68"/>
    </location>
</feature>
<evidence type="ECO:0000256" key="1">
    <source>
        <dbReference type="SAM" id="Phobius"/>
    </source>
</evidence>
<dbReference type="EMBL" id="JAVREJ010000003">
    <property type="protein sequence ID" value="MDT0349049.1"/>
    <property type="molecule type" value="Genomic_DNA"/>
</dbReference>